<dbReference type="InterPro" id="IPR018673">
    <property type="entry name" value="DUF2141"/>
</dbReference>
<dbReference type="EMBL" id="JACIEV010000001">
    <property type="protein sequence ID" value="MBB4152690.1"/>
    <property type="molecule type" value="Genomic_DNA"/>
</dbReference>
<sequence length="142" mass="15202">MPGRLGVLAAALTLAVGAAPVARLDIDVDGLRSAKGLIRVCLTADPENFPACIDDADAVTRSIPASVHSLRLDGLPHGNYAVAVIHDENRNSKLDTFAGIPREGFGFSRNPAIRFSAPRFDAARFAIASDAAEQQIRMRYIF</sequence>
<comment type="caution">
    <text evidence="1">The sequence shown here is derived from an EMBL/GenBank/DDBJ whole genome shotgun (WGS) entry which is preliminary data.</text>
</comment>
<dbReference type="RefSeq" id="WP_183982311.1">
    <property type="nucleotide sequence ID" value="NZ_JACIEV010000001.1"/>
</dbReference>
<dbReference type="Pfam" id="PF09912">
    <property type="entry name" value="DUF2141"/>
    <property type="match status" value="1"/>
</dbReference>
<dbReference type="Proteomes" id="UP000529795">
    <property type="component" value="Unassembled WGS sequence"/>
</dbReference>
<evidence type="ECO:0000313" key="2">
    <source>
        <dbReference type="Proteomes" id="UP000529795"/>
    </source>
</evidence>
<name>A0A840F4A4_9SPHN</name>
<keyword evidence="2" id="KW-1185">Reference proteome</keyword>
<protein>
    <submittedName>
        <fullName evidence="1">Uncharacterized protein (DUF2141 family)</fullName>
    </submittedName>
</protein>
<evidence type="ECO:0000313" key="1">
    <source>
        <dbReference type="EMBL" id="MBB4152690.1"/>
    </source>
</evidence>
<organism evidence="1 2">
    <name type="scientific">Sphingomonas jinjuensis</name>
    <dbReference type="NCBI Taxonomy" id="535907"/>
    <lineage>
        <taxon>Bacteria</taxon>
        <taxon>Pseudomonadati</taxon>
        <taxon>Pseudomonadota</taxon>
        <taxon>Alphaproteobacteria</taxon>
        <taxon>Sphingomonadales</taxon>
        <taxon>Sphingomonadaceae</taxon>
        <taxon>Sphingomonas</taxon>
    </lineage>
</organism>
<proteinExistence type="predicted"/>
<accession>A0A840F4A4</accession>
<gene>
    <name evidence="1" type="ORF">GGQ80_000566</name>
</gene>
<reference evidence="1 2" key="1">
    <citation type="submission" date="2020-08" db="EMBL/GenBank/DDBJ databases">
        <title>Genomic Encyclopedia of Type Strains, Phase IV (KMG-IV): sequencing the most valuable type-strain genomes for metagenomic binning, comparative biology and taxonomic classification.</title>
        <authorList>
            <person name="Goeker M."/>
        </authorList>
    </citation>
    <scope>NUCLEOTIDE SEQUENCE [LARGE SCALE GENOMIC DNA]</scope>
    <source>
        <strain evidence="1 2">YC6723</strain>
    </source>
</reference>
<dbReference type="AlphaFoldDB" id="A0A840F4A4"/>